<evidence type="ECO:0000313" key="2">
    <source>
        <dbReference type="Proteomes" id="UP000249402"/>
    </source>
</evidence>
<proteinExistence type="predicted"/>
<name>A0A395GVQ5_9EURO</name>
<gene>
    <name evidence="1" type="ORF">BO80DRAFT_358716</name>
</gene>
<dbReference type="EMBL" id="KZ824445">
    <property type="protein sequence ID" value="RAK99660.1"/>
    <property type="molecule type" value="Genomic_DNA"/>
</dbReference>
<dbReference type="VEuPathDB" id="FungiDB:BO80DRAFT_358716"/>
<dbReference type="GeneID" id="37220757"/>
<sequence length="84" mass="9252">ISYKYALDGHPSWSFTTNNVLDFPHNLSPTIEPLMGFICNRLATPCKAPQETVDACWAAEQQVMLTGRVGQDAADLWNELIASA</sequence>
<dbReference type="RefSeq" id="XP_025573988.1">
    <property type="nucleotide sequence ID" value="XM_025715892.1"/>
</dbReference>
<organism evidence="1 2">
    <name type="scientific">Aspergillus ibericus CBS 121593</name>
    <dbReference type="NCBI Taxonomy" id="1448316"/>
    <lineage>
        <taxon>Eukaryota</taxon>
        <taxon>Fungi</taxon>
        <taxon>Dikarya</taxon>
        <taxon>Ascomycota</taxon>
        <taxon>Pezizomycotina</taxon>
        <taxon>Eurotiomycetes</taxon>
        <taxon>Eurotiomycetidae</taxon>
        <taxon>Eurotiales</taxon>
        <taxon>Aspergillaceae</taxon>
        <taxon>Aspergillus</taxon>
        <taxon>Aspergillus subgen. Circumdati</taxon>
    </lineage>
</organism>
<accession>A0A395GVQ5</accession>
<reference evidence="1 2" key="1">
    <citation type="submission" date="2018-02" db="EMBL/GenBank/DDBJ databases">
        <title>The genomes of Aspergillus section Nigri reveals drivers in fungal speciation.</title>
        <authorList>
            <consortium name="DOE Joint Genome Institute"/>
            <person name="Vesth T.C."/>
            <person name="Nybo J."/>
            <person name="Theobald S."/>
            <person name="Brandl J."/>
            <person name="Frisvad J.C."/>
            <person name="Nielsen K.F."/>
            <person name="Lyhne E.K."/>
            <person name="Kogle M.E."/>
            <person name="Kuo A."/>
            <person name="Riley R."/>
            <person name="Clum A."/>
            <person name="Nolan M."/>
            <person name="Lipzen A."/>
            <person name="Salamov A."/>
            <person name="Henrissat B."/>
            <person name="Wiebenga A."/>
            <person name="De vries R.P."/>
            <person name="Grigoriev I.V."/>
            <person name="Mortensen U.H."/>
            <person name="Andersen M.R."/>
            <person name="Baker S.E."/>
        </authorList>
    </citation>
    <scope>NUCLEOTIDE SEQUENCE [LARGE SCALE GENOMIC DNA]</scope>
    <source>
        <strain evidence="1 2">CBS 121593</strain>
    </source>
</reference>
<feature type="non-terminal residue" evidence="1">
    <location>
        <position position="1"/>
    </location>
</feature>
<dbReference type="Proteomes" id="UP000249402">
    <property type="component" value="Unassembled WGS sequence"/>
</dbReference>
<dbReference type="OrthoDB" id="2153847at2759"/>
<evidence type="ECO:0000313" key="1">
    <source>
        <dbReference type="EMBL" id="RAK99660.1"/>
    </source>
</evidence>
<dbReference type="AlphaFoldDB" id="A0A395GVQ5"/>
<keyword evidence="2" id="KW-1185">Reference proteome</keyword>
<dbReference type="STRING" id="1448316.A0A395GVQ5"/>
<protein>
    <submittedName>
        <fullName evidence="1">Uncharacterized protein</fullName>
    </submittedName>
</protein>